<evidence type="ECO:0000256" key="23">
    <source>
        <dbReference type="ARBA" id="ARBA00080244"/>
    </source>
</evidence>
<dbReference type="Pfam" id="PF07690">
    <property type="entry name" value="MFS_1"/>
    <property type="match status" value="1"/>
</dbReference>
<feature type="transmembrane region" description="Helical" evidence="26">
    <location>
        <begin position="164"/>
        <end position="184"/>
    </location>
</feature>
<evidence type="ECO:0000256" key="26">
    <source>
        <dbReference type="SAM" id="Phobius"/>
    </source>
</evidence>
<feature type="transmembrane region" description="Helical" evidence="26">
    <location>
        <begin position="361"/>
        <end position="385"/>
    </location>
</feature>
<dbReference type="Proteomes" id="UP000594262">
    <property type="component" value="Unplaced"/>
</dbReference>
<evidence type="ECO:0000256" key="18">
    <source>
        <dbReference type="ARBA" id="ARBA00051403"/>
    </source>
</evidence>
<comment type="catalytic activity">
    <reaction evidence="20">
        <text>D-glucuronate(out) + H(+)(out) = D-glucuronate(in) + H(+)(in)</text>
        <dbReference type="Rhea" id="RHEA:72591"/>
        <dbReference type="ChEBI" id="CHEBI:15378"/>
        <dbReference type="ChEBI" id="CHEBI:58720"/>
    </reaction>
    <physiologicalReaction direction="left-to-right" evidence="20">
        <dbReference type="Rhea" id="RHEA:72592"/>
    </physiologicalReaction>
</comment>
<evidence type="ECO:0000256" key="4">
    <source>
        <dbReference type="ARBA" id="ARBA00004656"/>
    </source>
</evidence>
<evidence type="ECO:0000256" key="10">
    <source>
        <dbReference type="ARBA" id="ARBA00023018"/>
    </source>
</evidence>
<keyword evidence="13" id="KW-0458">Lysosome</keyword>
<evidence type="ECO:0000256" key="1">
    <source>
        <dbReference type="ARBA" id="ARBA00004432"/>
    </source>
</evidence>
<comment type="catalytic activity">
    <reaction evidence="19">
        <text>L-glutamate(out) = L-glutamate(in)</text>
        <dbReference type="Rhea" id="RHEA:66336"/>
        <dbReference type="ChEBI" id="CHEBI:29985"/>
    </reaction>
    <physiologicalReaction direction="left-to-right" evidence="19">
        <dbReference type="Rhea" id="RHEA:66337"/>
    </physiologicalReaction>
</comment>
<evidence type="ECO:0000256" key="11">
    <source>
        <dbReference type="ARBA" id="ARBA00023136"/>
    </source>
</evidence>
<evidence type="ECO:0000256" key="21">
    <source>
        <dbReference type="ARBA" id="ARBA00056891"/>
    </source>
</evidence>
<feature type="transmembrane region" description="Helical" evidence="26">
    <location>
        <begin position="269"/>
        <end position="289"/>
    </location>
</feature>
<evidence type="ECO:0000256" key="7">
    <source>
        <dbReference type="ARBA" id="ARBA00022692"/>
    </source>
</evidence>
<dbReference type="OrthoDB" id="6019972at2759"/>
<comment type="catalytic activity">
    <reaction evidence="17">
        <text>N-acetylneuraminate(in) + H(+)(in) = N-acetylneuraminate(out) + H(+)(out)</text>
        <dbReference type="Rhea" id="RHEA:28987"/>
        <dbReference type="ChEBI" id="CHEBI:15378"/>
        <dbReference type="ChEBI" id="CHEBI:35418"/>
    </reaction>
    <physiologicalReaction direction="right-to-left" evidence="17">
        <dbReference type="Rhea" id="RHEA:28989"/>
    </physiologicalReaction>
</comment>
<dbReference type="PROSITE" id="PS50850">
    <property type="entry name" value="MFS"/>
    <property type="match status" value="1"/>
</dbReference>
<dbReference type="CDD" id="cd17318">
    <property type="entry name" value="MFS_SLC17"/>
    <property type="match status" value="1"/>
</dbReference>
<feature type="domain" description="Major facilitator superfamily (MFS) profile" evidence="27">
    <location>
        <begin position="1"/>
        <end position="420"/>
    </location>
</feature>
<feature type="transmembrane region" description="Helical" evidence="26">
    <location>
        <begin position="93"/>
        <end position="118"/>
    </location>
</feature>
<feature type="transmembrane region" description="Helical" evidence="26">
    <location>
        <begin position="130"/>
        <end position="152"/>
    </location>
</feature>
<dbReference type="InterPro" id="IPR020846">
    <property type="entry name" value="MFS_dom"/>
</dbReference>
<keyword evidence="6" id="KW-1003">Cell membrane</keyword>
<comment type="catalytic activity">
    <reaction evidence="16">
        <text>L-aspartate(out) = L-aspartate(in)</text>
        <dbReference type="Rhea" id="RHEA:66332"/>
        <dbReference type="ChEBI" id="CHEBI:29991"/>
    </reaction>
    <physiologicalReaction direction="left-to-right" evidence="16">
        <dbReference type="Rhea" id="RHEA:66333"/>
    </physiologicalReaction>
</comment>
<dbReference type="PANTHER" id="PTHR11662">
    <property type="entry name" value="SOLUTE CARRIER FAMILY 17"/>
    <property type="match status" value="1"/>
</dbReference>
<dbReference type="InterPro" id="IPR050382">
    <property type="entry name" value="MFS_Na/Anion_cotransporter"/>
</dbReference>
<keyword evidence="10" id="KW-0770">Synapse</keyword>
<comment type="catalytic activity">
    <reaction evidence="15">
        <text>2 nitrate(out) + H(+)(out) = 2 nitrate(in) + H(+)(in)</text>
        <dbReference type="Rhea" id="RHEA:71539"/>
        <dbReference type="ChEBI" id="CHEBI:15378"/>
        <dbReference type="ChEBI" id="CHEBI:17632"/>
    </reaction>
    <physiologicalReaction direction="left-to-right" evidence="15">
        <dbReference type="Rhea" id="RHEA:71540"/>
    </physiologicalReaction>
</comment>
<comment type="catalytic activity">
    <reaction evidence="18">
        <text>N-acetyl-L-aspartyl-L-glutamate(out) = N-acetyl-L-aspartyl-L-glutamate(in)</text>
        <dbReference type="Rhea" id="RHEA:72599"/>
        <dbReference type="ChEBI" id="CHEBI:76931"/>
    </reaction>
    <physiologicalReaction direction="left-to-right" evidence="18">
        <dbReference type="Rhea" id="RHEA:72600"/>
    </physiologicalReaction>
</comment>
<keyword evidence="14" id="KW-0968">Cytoplasmic vesicle</keyword>
<dbReference type="GO" id="GO:0030672">
    <property type="term" value="C:synaptic vesicle membrane"/>
    <property type="evidence" value="ECO:0007669"/>
    <property type="project" value="UniProtKB-SubCell"/>
</dbReference>
<keyword evidence="5" id="KW-0813">Transport</keyword>
<evidence type="ECO:0000256" key="14">
    <source>
        <dbReference type="ARBA" id="ARBA00023329"/>
    </source>
</evidence>
<dbReference type="InterPro" id="IPR011701">
    <property type="entry name" value="MFS"/>
</dbReference>
<name>A0A7M5UJB1_9CNID</name>
<dbReference type="GO" id="GO:0005765">
    <property type="term" value="C:lysosomal membrane"/>
    <property type="evidence" value="ECO:0007669"/>
    <property type="project" value="UniProtKB-SubCell"/>
</dbReference>
<keyword evidence="11 26" id="KW-0472">Membrane</keyword>
<evidence type="ECO:0000256" key="9">
    <source>
        <dbReference type="ARBA" id="ARBA00022989"/>
    </source>
</evidence>
<evidence type="ECO:0000256" key="8">
    <source>
        <dbReference type="ARBA" id="ARBA00022847"/>
    </source>
</evidence>
<sequence>MVNSTYANVDNSDPECRSTDTNVTAAEYNGGEFNWNQNQQGIILSSFFYGYLLTQVPGGWLSMKFGGKIVLGLGVLGTCVLTILTPLAARTSIYWLIVVRVLEGFGEGVTFPAMHSLLAQWAPPEEISRMAVIAYSGMQTGTIVSLPLSGVLADSSFLGGWPSAFYVLGAVGCVWFLFWMIFIYDGPENHPSISNVERLYITKSHNNSSSDTKSTKIPWSHILTSRPVWAIMIGLFSHCWVWYMLLTGLPSYFSEVLDFKLKNNGFLSALPYLSSFVVQQIGGWFADYLRKNWISTTAARRLAGILAFYPSAGFLLLVSYAGCDQIALSVGYLVLAVTFITLNQIGLICSQVDIAPRYVGIIMGLANSAGTIAGCITPSVTGYFTNEHPTREQYRKVFMIAASICVIGGTFCNVFVSGELQPWNDIYHDEENFNGSDEEQVLINSSNSINDDELVDNYVRT</sequence>
<feature type="transmembrane region" description="Helical" evidence="26">
    <location>
        <begin position="301"/>
        <end position="320"/>
    </location>
</feature>
<evidence type="ECO:0000256" key="5">
    <source>
        <dbReference type="ARBA" id="ARBA00022448"/>
    </source>
</evidence>
<feature type="transmembrane region" description="Helical" evidence="26">
    <location>
        <begin position="69"/>
        <end position="87"/>
    </location>
</feature>
<protein>
    <recommendedName>
        <fullName evidence="22">Sialin</fullName>
    </recommendedName>
    <alternativeName>
        <fullName evidence="25">H(+)/nitrate cotransporter</fullName>
    </alternativeName>
    <alternativeName>
        <fullName evidence="23">H(+)/sialic acid cotransporter</fullName>
    </alternativeName>
    <alternativeName>
        <fullName evidence="24">Vesicular excitatory amino acid transporter</fullName>
    </alternativeName>
</protein>
<evidence type="ECO:0000256" key="20">
    <source>
        <dbReference type="ARBA" id="ARBA00051612"/>
    </source>
</evidence>
<keyword evidence="29" id="KW-1185">Reference proteome</keyword>
<dbReference type="EnsemblMetazoa" id="CLYHEMT001718.1">
    <property type="protein sequence ID" value="CLYHEMP001718.1"/>
    <property type="gene ID" value="CLYHEMG001718"/>
</dbReference>
<dbReference type="AlphaFoldDB" id="A0A7M5UJB1"/>
<dbReference type="InterPro" id="IPR036259">
    <property type="entry name" value="MFS_trans_sf"/>
</dbReference>
<feature type="transmembrane region" description="Helical" evidence="26">
    <location>
        <begin position="42"/>
        <end position="62"/>
    </location>
</feature>
<dbReference type="FunFam" id="1.20.1250.20:FF:000067">
    <property type="entry name" value="sialin isoform X2"/>
    <property type="match status" value="1"/>
</dbReference>
<evidence type="ECO:0000313" key="29">
    <source>
        <dbReference type="Proteomes" id="UP000594262"/>
    </source>
</evidence>
<comment type="function">
    <text evidence="21">Receptor for CM101, a polysaccharide produced by group B Streptococcus with antipathoangiogenic properties.</text>
</comment>
<evidence type="ECO:0000313" key="28">
    <source>
        <dbReference type="EnsemblMetazoa" id="CLYHEMP001718.1"/>
    </source>
</evidence>
<keyword evidence="7 26" id="KW-0812">Transmembrane</keyword>
<dbReference type="GO" id="GO:0015293">
    <property type="term" value="F:symporter activity"/>
    <property type="evidence" value="ECO:0007669"/>
    <property type="project" value="UniProtKB-KW"/>
</dbReference>
<dbReference type="FunFam" id="1.20.1250.20:FF:000003">
    <property type="entry name" value="Solute carrier family 17 member 3"/>
    <property type="match status" value="1"/>
</dbReference>
<organism evidence="28 29">
    <name type="scientific">Clytia hemisphaerica</name>
    <dbReference type="NCBI Taxonomy" id="252671"/>
    <lineage>
        <taxon>Eukaryota</taxon>
        <taxon>Metazoa</taxon>
        <taxon>Cnidaria</taxon>
        <taxon>Hydrozoa</taxon>
        <taxon>Hydroidolina</taxon>
        <taxon>Leptothecata</taxon>
        <taxon>Obeliida</taxon>
        <taxon>Clytiidae</taxon>
        <taxon>Clytia</taxon>
    </lineage>
</organism>
<dbReference type="GO" id="GO:0046942">
    <property type="term" value="P:carboxylic acid transport"/>
    <property type="evidence" value="ECO:0007669"/>
    <property type="project" value="UniProtKB-ARBA"/>
</dbReference>
<dbReference type="SUPFAM" id="SSF103473">
    <property type="entry name" value="MFS general substrate transporter"/>
    <property type="match status" value="1"/>
</dbReference>
<dbReference type="RefSeq" id="XP_066914354.1">
    <property type="nucleotide sequence ID" value="XM_067058253.1"/>
</dbReference>
<dbReference type="GeneID" id="136801612"/>
<keyword evidence="8" id="KW-0769">Symport</keyword>
<dbReference type="PANTHER" id="PTHR11662:SF399">
    <property type="entry name" value="FI19708P1-RELATED"/>
    <property type="match status" value="1"/>
</dbReference>
<feature type="transmembrane region" description="Helical" evidence="26">
    <location>
        <begin position="397"/>
        <end position="416"/>
    </location>
</feature>
<evidence type="ECO:0000256" key="3">
    <source>
        <dbReference type="ARBA" id="ARBA00004638"/>
    </source>
</evidence>
<feature type="transmembrane region" description="Helical" evidence="26">
    <location>
        <begin position="326"/>
        <end position="349"/>
    </location>
</feature>
<evidence type="ECO:0000256" key="24">
    <source>
        <dbReference type="ARBA" id="ARBA00081195"/>
    </source>
</evidence>
<evidence type="ECO:0000259" key="27">
    <source>
        <dbReference type="PROSITE" id="PS50850"/>
    </source>
</evidence>
<proteinExistence type="predicted"/>
<evidence type="ECO:0000256" key="16">
    <source>
        <dbReference type="ARBA" id="ARBA00050554"/>
    </source>
</evidence>
<dbReference type="Gene3D" id="1.20.1250.20">
    <property type="entry name" value="MFS general substrate transporter like domains"/>
    <property type="match status" value="2"/>
</dbReference>
<dbReference type="GO" id="GO:0016323">
    <property type="term" value="C:basolateral plasma membrane"/>
    <property type="evidence" value="ECO:0007669"/>
    <property type="project" value="UniProtKB-SubCell"/>
</dbReference>
<evidence type="ECO:0000256" key="6">
    <source>
        <dbReference type="ARBA" id="ARBA00022475"/>
    </source>
</evidence>
<keyword evidence="12" id="KW-0325">Glycoprotein</keyword>
<evidence type="ECO:0000256" key="13">
    <source>
        <dbReference type="ARBA" id="ARBA00023228"/>
    </source>
</evidence>
<comment type="subcellular location">
    <subcellularLocation>
        <location evidence="2">Basolateral cell membrane</location>
        <topology evidence="2">Multi-pass membrane protein</topology>
    </subcellularLocation>
    <subcellularLocation>
        <location evidence="3">Cytoplasmic vesicle</location>
        <location evidence="3">Secretory vesicle membrane</location>
        <topology evidence="3">Multi-pass membrane protein</topology>
    </subcellularLocation>
    <subcellularLocation>
        <location evidence="1">Cytoplasmic vesicle</location>
        <location evidence="1">Secretory vesicle</location>
        <location evidence="1">Synaptic vesicle membrane</location>
    </subcellularLocation>
    <subcellularLocation>
        <location evidence="4">Lysosome membrane</location>
    </subcellularLocation>
</comment>
<evidence type="ECO:0000256" key="25">
    <source>
        <dbReference type="ARBA" id="ARBA00081925"/>
    </source>
</evidence>
<evidence type="ECO:0000256" key="2">
    <source>
        <dbReference type="ARBA" id="ARBA00004554"/>
    </source>
</evidence>
<feature type="transmembrane region" description="Helical" evidence="26">
    <location>
        <begin position="228"/>
        <end position="249"/>
    </location>
</feature>
<accession>A0A7M5UJB1</accession>
<evidence type="ECO:0000256" key="15">
    <source>
        <dbReference type="ARBA" id="ARBA00050101"/>
    </source>
</evidence>
<keyword evidence="9 26" id="KW-1133">Transmembrane helix</keyword>
<evidence type="ECO:0000256" key="12">
    <source>
        <dbReference type="ARBA" id="ARBA00023180"/>
    </source>
</evidence>
<reference evidence="28" key="1">
    <citation type="submission" date="2021-01" db="UniProtKB">
        <authorList>
            <consortium name="EnsemblMetazoa"/>
        </authorList>
    </citation>
    <scope>IDENTIFICATION</scope>
</reference>
<evidence type="ECO:0000256" key="19">
    <source>
        <dbReference type="ARBA" id="ARBA00051447"/>
    </source>
</evidence>
<evidence type="ECO:0000256" key="22">
    <source>
        <dbReference type="ARBA" id="ARBA00069713"/>
    </source>
</evidence>
<evidence type="ECO:0000256" key="17">
    <source>
        <dbReference type="ARBA" id="ARBA00050625"/>
    </source>
</evidence>